<protein>
    <recommendedName>
        <fullName evidence="4">Transposase</fullName>
    </recommendedName>
</protein>
<feature type="region of interest" description="Disordered" evidence="1">
    <location>
        <begin position="228"/>
        <end position="262"/>
    </location>
</feature>
<gene>
    <name evidence="2" type="ORF">GGX14DRAFT_692529</name>
</gene>
<dbReference type="EMBL" id="JARJCW010000002">
    <property type="protein sequence ID" value="KAJ7228549.1"/>
    <property type="molecule type" value="Genomic_DNA"/>
</dbReference>
<dbReference type="AlphaFoldDB" id="A0AAD6YTL0"/>
<organism evidence="2 3">
    <name type="scientific">Mycena pura</name>
    <dbReference type="NCBI Taxonomy" id="153505"/>
    <lineage>
        <taxon>Eukaryota</taxon>
        <taxon>Fungi</taxon>
        <taxon>Dikarya</taxon>
        <taxon>Basidiomycota</taxon>
        <taxon>Agaricomycotina</taxon>
        <taxon>Agaricomycetes</taxon>
        <taxon>Agaricomycetidae</taxon>
        <taxon>Agaricales</taxon>
        <taxon>Marasmiineae</taxon>
        <taxon>Mycenaceae</taxon>
        <taxon>Mycena</taxon>
    </lineage>
</organism>
<proteinExistence type="predicted"/>
<evidence type="ECO:0000313" key="3">
    <source>
        <dbReference type="Proteomes" id="UP001219525"/>
    </source>
</evidence>
<dbReference type="Proteomes" id="UP001219525">
    <property type="component" value="Unassembled WGS sequence"/>
</dbReference>
<sequence length="262" mass="29693">MAYKDHSVEVKLLALRAVASGMEVDMVEHLYGVSRRSLERWWDQLSDTLSLARRKSELACRPRTIPPALIEVLKQLLDETPTLFLDEIADFFAVTYAELVPLSTLCDTLHDIGYDRKVLRRIAAQRDNDLRTQWMLYMQQAFTARQLFVDESRRRQFVNVDAWERGSVLNTTTTLQAGEYDNVATSEYDESRPYTLLLLPPTSALSSSVHTWADEVGLQRAFGRGSCRSLPQRAAPSPSVRAPYATSPRGPNARGVHMAPHR</sequence>
<keyword evidence="3" id="KW-1185">Reference proteome</keyword>
<evidence type="ECO:0000256" key="1">
    <source>
        <dbReference type="SAM" id="MobiDB-lite"/>
    </source>
</evidence>
<evidence type="ECO:0000313" key="2">
    <source>
        <dbReference type="EMBL" id="KAJ7228549.1"/>
    </source>
</evidence>
<dbReference type="SUPFAM" id="SSF46689">
    <property type="entry name" value="Homeodomain-like"/>
    <property type="match status" value="1"/>
</dbReference>
<comment type="caution">
    <text evidence="2">The sequence shown here is derived from an EMBL/GenBank/DDBJ whole genome shotgun (WGS) entry which is preliminary data.</text>
</comment>
<evidence type="ECO:0008006" key="4">
    <source>
        <dbReference type="Google" id="ProtNLM"/>
    </source>
</evidence>
<reference evidence="2" key="1">
    <citation type="submission" date="2023-03" db="EMBL/GenBank/DDBJ databases">
        <title>Massive genome expansion in bonnet fungi (Mycena s.s.) driven by repeated elements and novel gene families across ecological guilds.</title>
        <authorList>
            <consortium name="Lawrence Berkeley National Laboratory"/>
            <person name="Harder C.B."/>
            <person name="Miyauchi S."/>
            <person name="Viragh M."/>
            <person name="Kuo A."/>
            <person name="Thoen E."/>
            <person name="Andreopoulos B."/>
            <person name="Lu D."/>
            <person name="Skrede I."/>
            <person name="Drula E."/>
            <person name="Henrissat B."/>
            <person name="Morin E."/>
            <person name="Kohler A."/>
            <person name="Barry K."/>
            <person name="LaButti K."/>
            <person name="Morin E."/>
            <person name="Salamov A."/>
            <person name="Lipzen A."/>
            <person name="Mereny Z."/>
            <person name="Hegedus B."/>
            <person name="Baldrian P."/>
            <person name="Stursova M."/>
            <person name="Weitz H."/>
            <person name="Taylor A."/>
            <person name="Grigoriev I.V."/>
            <person name="Nagy L.G."/>
            <person name="Martin F."/>
            <person name="Kauserud H."/>
        </authorList>
    </citation>
    <scope>NUCLEOTIDE SEQUENCE</scope>
    <source>
        <strain evidence="2">9144</strain>
    </source>
</reference>
<name>A0AAD6YTL0_9AGAR</name>
<dbReference type="InterPro" id="IPR009057">
    <property type="entry name" value="Homeodomain-like_sf"/>
</dbReference>
<accession>A0AAD6YTL0</accession>